<evidence type="ECO:0000313" key="11">
    <source>
        <dbReference type="EnsemblMetazoa" id="CPIJ002683-PA"/>
    </source>
</evidence>
<feature type="compositionally biased region" description="Basic and acidic residues" evidence="7">
    <location>
        <begin position="242"/>
        <end position="254"/>
    </location>
</feature>
<dbReference type="FunFam" id="3.40.30.10:FF:000034">
    <property type="entry name" value="glutathione S-transferase 1"/>
    <property type="match status" value="1"/>
</dbReference>
<accession>B0W6D2</accession>
<dbReference type="GO" id="GO:0006749">
    <property type="term" value="P:glutathione metabolic process"/>
    <property type="evidence" value="ECO:0007669"/>
    <property type="project" value="TreeGrafter"/>
</dbReference>
<evidence type="ECO:0000256" key="3">
    <source>
        <dbReference type="ARBA" id="ARBA00012452"/>
    </source>
</evidence>
<dbReference type="EC" id="2.5.1.18" evidence="3"/>
<name>B0W6D2_CULQU</name>
<protein>
    <recommendedName>
        <fullName evidence="3">glutathione transferase</fullName>
        <ecNumber evidence="3">2.5.1.18</ecNumber>
    </recommendedName>
    <alternativeName>
        <fullName evidence="5">GST class-theta</fullName>
    </alternativeName>
</protein>
<dbReference type="VEuPathDB" id="VectorBase:CPIJ002683"/>
<dbReference type="HOGENOM" id="CLU_011226_2_1_1"/>
<dbReference type="Gene3D" id="1.20.1050.10">
    <property type="match status" value="1"/>
</dbReference>
<dbReference type="STRING" id="7176.B0W6D2"/>
<dbReference type="SUPFAM" id="SSF52833">
    <property type="entry name" value="Thioredoxin-like"/>
    <property type="match status" value="1"/>
</dbReference>
<dbReference type="InterPro" id="IPR004045">
    <property type="entry name" value="Glutathione_S-Trfase_N"/>
</dbReference>
<dbReference type="CDD" id="cd03045">
    <property type="entry name" value="GST_N_Delta_Epsilon"/>
    <property type="match status" value="1"/>
</dbReference>
<evidence type="ECO:0000256" key="7">
    <source>
        <dbReference type="SAM" id="MobiDB-lite"/>
    </source>
</evidence>
<dbReference type="InterPro" id="IPR004046">
    <property type="entry name" value="GST_C"/>
</dbReference>
<feature type="domain" description="GST C-terminal" evidence="9">
    <location>
        <begin position="89"/>
        <end position="220"/>
    </location>
</feature>
<dbReference type="SFLD" id="SFLDG00358">
    <property type="entry name" value="Main_(cytGST)"/>
    <property type="match status" value="1"/>
</dbReference>
<dbReference type="FunFam" id="1.20.1050.10:FF:000007">
    <property type="entry name" value="Glutathione S-transferase 1-1"/>
    <property type="match status" value="1"/>
</dbReference>
<dbReference type="InterPro" id="IPR040079">
    <property type="entry name" value="Glutathione_S-Trfase"/>
</dbReference>
<dbReference type="InterPro" id="IPR010987">
    <property type="entry name" value="Glutathione-S-Trfase_C-like"/>
</dbReference>
<dbReference type="EnsemblMetazoa" id="CPIJ002683-RA">
    <property type="protein sequence ID" value="CPIJ002683-PA"/>
    <property type="gene ID" value="CPIJ002683"/>
</dbReference>
<evidence type="ECO:0000256" key="5">
    <source>
        <dbReference type="ARBA" id="ARBA00041523"/>
    </source>
</evidence>
<dbReference type="PANTHER" id="PTHR43969:SF9">
    <property type="entry name" value="GLUTATHIONE S TRANSFERASE D10, ISOFORM A-RELATED"/>
    <property type="match status" value="1"/>
</dbReference>
<dbReference type="PROSITE" id="PS50405">
    <property type="entry name" value="GST_CTER"/>
    <property type="match status" value="1"/>
</dbReference>
<organism>
    <name type="scientific">Culex quinquefasciatus</name>
    <name type="common">Southern house mosquito</name>
    <name type="synonym">Culex pungens</name>
    <dbReference type="NCBI Taxonomy" id="7176"/>
    <lineage>
        <taxon>Eukaryota</taxon>
        <taxon>Metazoa</taxon>
        <taxon>Ecdysozoa</taxon>
        <taxon>Arthropoda</taxon>
        <taxon>Hexapoda</taxon>
        <taxon>Insecta</taxon>
        <taxon>Pterygota</taxon>
        <taxon>Neoptera</taxon>
        <taxon>Endopterygota</taxon>
        <taxon>Diptera</taxon>
        <taxon>Nematocera</taxon>
        <taxon>Culicoidea</taxon>
        <taxon>Culicidae</taxon>
        <taxon>Culicinae</taxon>
        <taxon>Culicini</taxon>
        <taxon>Culex</taxon>
        <taxon>Culex</taxon>
    </lineage>
</organism>
<dbReference type="KEGG" id="cqu:CpipJ_CPIJ002683"/>
<dbReference type="VEuPathDB" id="VectorBase:CQUJHB017125"/>
<dbReference type="CDD" id="cd03177">
    <property type="entry name" value="GST_C_Delta_Epsilon"/>
    <property type="match status" value="1"/>
</dbReference>
<comment type="similarity">
    <text evidence="1">Belongs to the GST superfamily. Theta family.</text>
</comment>
<evidence type="ECO:0000256" key="6">
    <source>
        <dbReference type="ARBA" id="ARBA00047960"/>
    </source>
</evidence>
<dbReference type="Pfam" id="PF02798">
    <property type="entry name" value="GST_N"/>
    <property type="match status" value="1"/>
</dbReference>
<reference evidence="11" key="2">
    <citation type="submission" date="2021-02" db="UniProtKB">
        <authorList>
            <consortium name="EnsemblMetazoa"/>
        </authorList>
    </citation>
    <scope>IDENTIFICATION</scope>
    <source>
        <strain evidence="11">JHB</strain>
    </source>
</reference>
<comment type="catalytic activity">
    <reaction evidence="6">
        <text>RX + glutathione = an S-substituted glutathione + a halide anion + H(+)</text>
        <dbReference type="Rhea" id="RHEA:16437"/>
        <dbReference type="ChEBI" id="CHEBI:15378"/>
        <dbReference type="ChEBI" id="CHEBI:16042"/>
        <dbReference type="ChEBI" id="CHEBI:17792"/>
        <dbReference type="ChEBI" id="CHEBI:57925"/>
        <dbReference type="ChEBI" id="CHEBI:90779"/>
        <dbReference type="EC" id="2.5.1.18"/>
    </reaction>
</comment>
<evidence type="ECO:0000256" key="4">
    <source>
        <dbReference type="ARBA" id="ARBA00022679"/>
    </source>
</evidence>
<feature type="domain" description="GST N-terminal" evidence="8">
    <location>
        <begin position="1"/>
        <end position="82"/>
    </location>
</feature>
<evidence type="ECO:0000256" key="1">
    <source>
        <dbReference type="ARBA" id="ARBA00009899"/>
    </source>
</evidence>
<gene>
    <name evidence="11" type="primary">6033874</name>
    <name evidence="10" type="ORF">CpipJ_CPIJ002683</name>
</gene>
<dbReference type="GO" id="GO:0004364">
    <property type="term" value="F:glutathione transferase activity"/>
    <property type="evidence" value="ECO:0007669"/>
    <property type="project" value="UniProtKB-EC"/>
</dbReference>
<dbReference type="OrthoDB" id="2309723at2759"/>
<dbReference type="PROSITE" id="PS50404">
    <property type="entry name" value="GST_NTER"/>
    <property type="match status" value="1"/>
</dbReference>
<keyword evidence="4 10" id="KW-0808">Transferase</keyword>
<dbReference type="OMA" id="SAKEPCC"/>
<dbReference type="InterPro" id="IPR036249">
    <property type="entry name" value="Thioredoxin-like_sf"/>
</dbReference>
<dbReference type="Proteomes" id="UP000002320">
    <property type="component" value="Unassembled WGS sequence"/>
</dbReference>
<reference evidence="10" key="1">
    <citation type="submission" date="2007-03" db="EMBL/GenBank/DDBJ databases">
        <title>Annotation of Culex pipiens quinquefasciatus.</title>
        <authorList>
            <consortium name="The Broad Institute Genome Sequencing Platform"/>
            <person name="Atkinson P.W."/>
            <person name="Hemingway J."/>
            <person name="Christensen B.M."/>
            <person name="Higgs S."/>
            <person name="Kodira C."/>
            <person name="Hannick L."/>
            <person name="Megy K."/>
            <person name="O'Leary S."/>
            <person name="Pearson M."/>
            <person name="Haas B.J."/>
            <person name="Mauceli E."/>
            <person name="Wortman J.R."/>
            <person name="Lee N.H."/>
            <person name="Guigo R."/>
            <person name="Stanke M."/>
            <person name="Alvarado L."/>
            <person name="Amedeo P."/>
            <person name="Antoine C.H."/>
            <person name="Arensburger P."/>
            <person name="Bidwell S.L."/>
            <person name="Crawford M."/>
            <person name="Camaro F."/>
            <person name="Devon K."/>
            <person name="Engels R."/>
            <person name="Hammond M."/>
            <person name="Howarth C."/>
            <person name="Koehrsen M."/>
            <person name="Lawson D."/>
            <person name="Montgomery P."/>
            <person name="Nene V."/>
            <person name="Nusbaum C."/>
            <person name="Puiu D."/>
            <person name="Romero-Severson J."/>
            <person name="Severson D.W."/>
            <person name="Shumway M."/>
            <person name="Sisk P."/>
            <person name="Stolte C."/>
            <person name="Zeng Q."/>
            <person name="Eisenstadt E."/>
            <person name="Fraser-Liggett C."/>
            <person name="Strausberg R."/>
            <person name="Galagan J."/>
            <person name="Birren B."/>
            <person name="Collins F.H."/>
        </authorList>
    </citation>
    <scope>NUCLEOTIDE SEQUENCE [LARGE SCALE GENOMIC DNA]</scope>
    <source>
        <strain evidence="10">JHB</strain>
    </source>
</reference>
<dbReference type="Gene3D" id="3.40.30.10">
    <property type="entry name" value="Glutaredoxin"/>
    <property type="match status" value="1"/>
</dbReference>
<dbReference type="eggNOG" id="KOG0867">
    <property type="taxonomic scope" value="Eukaryota"/>
</dbReference>
<evidence type="ECO:0000256" key="2">
    <source>
        <dbReference type="ARBA" id="ARBA00011738"/>
    </source>
</evidence>
<comment type="subunit">
    <text evidence="2">Homodimer.</text>
</comment>
<dbReference type="SFLD" id="SFLDS00019">
    <property type="entry name" value="Glutathione_Transferase_(cytos"/>
    <property type="match status" value="1"/>
</dbReference>
<feature type="region of interest" description="Disordered" evidence="7">
    <location>
        <begin position="229"/>
        <end position="254"/>
    </location>
</feature>
<dbReference type="InterPro" id="IPR036282">
    <property type="entry name" value="Glutathione-S-Trfase_C_sf"/>
</dbReference>
<dbReference type="AlphaFoldDB" id="B0W6D2"/>
<evidence type="ECO:0000313" key="10">
    <source>
        <dbReference type="EMBL" id="EDS36606.1"/>
    </source>
</evidence>
<keyword evidence="12" id="KW-1185">Reference proteome</keyword>
<evidence type="ECO:0000259" key="9">
    <source>
        <dbReference type="PROSITE" id="PS50405"/>
    </source>
</evidence>
<proteinExistence type="inferred from homology"/>
<evidence type="ECO:0000259" key="8">
    <source>
        <dbReference type="PROSITE" id="PS50404"/>
    </source>
</evidence>
<dbReference type="SUPFAM" id="SSF47616">
    <property type="entry name" value="GST C-terminal domain-like"/>
    <property type="match status" value="1"/>
</dbReference>
<dbReference type="Pfam" id="PF00043">
    <property type="entry name" value="GST_C"/>
    <property type="match status" value="1"/>
</dbReference>
<dbReference type="PANTHER" id="PTHR43969">
    <property type="entry name" value="GLUTATHIONE S TRANSFERASE D10, ISOFORM A-RELATED"/>
    <property type="match status" value="1"/>
</dbReference>
<dbReference type="InParanoid" id="B0W6D2"/>
<evidence type="ECO:0000313" key="12">
    <source>
        <dbReference type="Proteomes" id="UP000002320"/>
    </source>
</evidence>
<dbReference type="EMBL" id="DS231848">
    <property type="protein sequence ID" value="EDS36606.1"/>
    <property type="molecule type" value="Genomic_DNA"/>
</dbReference>
<sequence>MPVDLYCNVIAPFCRSVMLLAKALDVEMNLIDVNVLKREQYKPEFLALNPQHCIPTVVDGDVVVWESNAILIYLAEKYGTEEKQYYPKDIGERAKVNRLLFFQLGALHRNVSAYYFPILMGGEGKPEDFRKVQDTVCILDKFLEGNRWLAGDQLTVADFSVVISVAALEGVVKFDLSRYRNVCRWYQLCKQEFQGFEEMTMEATNKSKECFEALRKYKKDEILMAQESPCCSGDSAASNDEPSSKSDKQDDPDT</sequence>